<dbReference type="Proteomes" id="UP000789860">
    <property type="component" value="Unassembled WGS sequence"/>
</dbReference>
<sequence>VQTFANSQGYILVKKRTYNDQYGNLKNMTLRCDQGRVYSRSETHQRQTKDLLGHLMLYRLTKDQLVRVTDMITSGSCPLEIISTICQNNLSALVIIEALIDELREGDYMYEYKCDDIEKFVKAWTNKFFYLGATVTSQVEGAHATIKTYLRISAGDLHNGKISSFALKKVDEQYQKIKYATTQDPLPICTGSFYSTMGLLSRSQIPPVETNIPEIQPLLQALEEKERPPSASNRRTNNSTRRDPSGFELVERRIRRCIH</sequence>
<accession>A0ACA9LRH6</accession>
<name>A0ACA9LRH6_9GLOM</name>
<gene>
    <name evidence="1" type="ORF">SCALOS_LOCUS4973</name>
</gene>
<keyword evidence="2" id="KW-1185">Reference proteome</keyword>
<feature type="non-terminal residue" evidence="1">
    <location>
        <position position="1"/>
    </location>
</feature>
<evidence type="ECO:0000313" key="2">
    <source>
        <dbReference type="Proteomes" id="UP000789860"/>
    </source>
</evidence>
<proteinExistence type="predicted"/>
<reference evidence="1" key="1">
    <citation type="submission" date="2021-06" db="EMBL/GenBank/DDBJ databases">
        <authorList>
            <person name="Kallberg Y."/>
            <person name="Tangrot J."/>
            <person name="Rosling A."/>
        </authorList>
    </citation>
    <scope>NUCLEOTIDE SEQUENCE</scope>
    <source>
        <strain evidence="1">AU212A</strain>
    </source>
</reference>
<protein>
    <submittedName>
        <fullName evidence="1">7693_t:CDS:1</fullName>
    </submittedName>
</protein>
<feature type="non-terminal residue" evidence="1">
    <location>
        <position position="259"/>
    </location>
</feature>
<comment type="caution">
    <text evidence="1">The sequence shown here is derived from an EMBL/GenBank/DDBJ whole genome shotgun (WGS) entry which is preliminary data.</text>
</comment>
<dbReference type="EMBL" id="CAJVPM010007352">
    <property type="protein sequence ID" value="CAG8544814.1"/>
    <property type="molecule type" value="Genomic_DNA"/>
</dbReference>
<organism evidence="1 2">
    <name type="scientific">Scutellospora calospora</name>
    <dbReference type="NCBI Taxonomy" id="85575"/>
    <lineage>
        <taxon>Eukaryota</taxon>
        <taxon>Fungi</taxon>
        <taxon>Fungi incertae sedis</taxon>
        <taxon>Mucoromycota</taxon>
        <taxon>Glomeromycotina</taxon>
        <taxon>Glomeromycetes</taxon>
        <taxon>Diversisporales</taxon>
        <taxon>Gigasporaceae</taxon>
        <taxon>Scutellospora</taxon>
    </lineage>
</organism>
<evidence type="ECO:0000313" key="1">
    <source>
        <dbReference type="EMBL" id="CAG8544814.1"/>
    </source>
</evidence>